<dbReference type="PRINTS" id="PR00987">
    <property type="entry name" value="TRNASYNTHGLU"/>
</dbReference>
<evidence type="ECO:0000313" key="14">
    <source>
        <dbReference type="Proteomes" id="UP000032233"/>
    </source>
</evidence>
<dbReference type="InterPro" id="IPR033910">
    <property type="entry name" value="GluRS_core"/>
</dbReference>
<keyword evidence="9 10" id="KW-0030">Aminoacyl-tRNA synthetase</keyword>
<evidence type="ECO:0000256" key="10">
    <source>
        <dbReference type="HAMAP-Rule" id="MF_00022"/>
    </source>
</evidence>
<evidence type="ECO:0000313" key="13">
    <source>
        <dbReference type="EMBL" id="KIX15068.1"/>
    </source>
</evidence>
<comment type="similarity">
    <text evidence="2 10">Belongs to the class-I aminoacyl-tRNA synthetase family. Glutamate--tRNA ligase type 1 subfamily.</text>
</comment>
<dbReference type="HAMAP" id="MF_00022">
    <property type="entry name" value="Glu_tRNA_synth_type1"/>
    <property type="match status" value="1"/>
</dbReference>
<evidence type="ECO:0000256" key="8">
    <source>
        <dbReference type="ARBA" id="ARBA00022917"/>
    </source>
</evidence>
<dbReference type="AlphaFoldDB" id="A0A0D2HXP0"/>
<dbReference type="InterPro" id="IPR014729">
    <property type="entry name" value="Rossmann-like_a/b/a_fold"/>
</dbReference>
<dbReference type="EMBL" id="AZAC01000004">
    <property type="protein sequence ID" value="KIX15068.1"/>
    <property type="molecule type" value="Genomic_DNA"/>
</dbReference>
<evidence type="ECO:0000256" key="9">
    <source>
        <dbReference type="ARBA" id="ARBA00023146"/>
    </source>
</evidence>
<comment type="caution">
    <text evidence="13">The sequence shown here is derived from an EMBL/GenBank/DDBJ whole genome shotgun (WGS) entry which is preliminary data.</text>
</comment>
<evidence type="ECO:0000256" key="7">
    <source>
        <dbReference type="ARBA" id="ARBA00022840"/>
    </source>
</evidence>
<evidence type="ECO:0000259" key="12">
    <source>
        <dbReference type="Pfam" id="PF19269"/>
    </source>
</evidence>
<comment type="function">
    <text evidence="10">Catalyzes the attachment of glutamate to tRNA(Glu) in a two-step reaction: glutamate is first activated by ATP to form Glu-AMP and then transferred to the acceptor end of tRNA(Glu).</text>
</comment>
<feature type="domain" description="Glutamyl/glutaminyl-tRNA synthetase class Ib catalytic" evidence="11">
    <location>
        <begin position="2"/>
        <end position="299"/>
    </location>
</feature>
<keyword evidence="14" id="KW-1185">Reference proteome</keyword>
<feature type="short sequence motif" description="'KMSKS' region" evidence="10">
    <location>
        <begin position="233"/>
        <end position="237"/>
    </location>
</feature>
<dbReference type="InterPro" id="IPR049940">
    <property type="entry name" value="GluQ/Sye"/>
</dbReference>
<comment type="catalytic activity">
    <reaction evidence="10">
        <text>tRNA(Glu) + L-glutamate + ATP = L-glutamyl-tRNA(Glu) + AMP + diphosphate</text>
        <dbReference type="Rhea" id="RHEA:23540"/>
        <dbReference type="Rhea" id="RHEA-COMP:9663"/>
        <dbReference type="Rhea" id="RHEA-COMP:9680"/>
        <dbReference type="ChEBI" id="CHEBI:29985"/>
        <dbReference type="ChEBI" id="CHEBI:30616"/>
        <dbReference type="ChEBI" id="CHEBI:33019"/>
        <dbReference type="ChEBI" id="CHEBI:78442"/>
        <dbReference type="ChEBI" id="CHEBI:78520"/>
        <dbReference type="ChEBI" id="CHEBI:456215"/>
        <dbReference type="EC" id="6.1.1.17"/>
    </reaction>
</comment>
<dbReference type="Gene3D" id="1.10.10.350">
    <property type="match status" value="1"/>
</dbReference>
<dbReference type="NCBIfam" id="TIGR00464">
    <property type="entry name" value="gltX_bact"/>
    <property type="match status" value="1"/>
</dbReference>
<evidence type="ECO:0000259" key="11">
    <source>
        <dbReference type="Pfam" id="PF00749"/>
    </source>
</evidence>
<dbReference type="InterPro" id="IPR020058">
    <property type="entry name" value="Glu/Gln-tRNA-synth_Ib_cat-dom"/>
</dbReference>
<feature type="domain" description="Aminoacyl-tRNA synthetase class I anticodon-binding" evidence="12">
    <location>
        <begin position="315"/>
        <end position="459"/>
    </location>
</feature>
<dbReference type="Pfam" id="PF19269">
    <property type="entry name" value="Anticodon_2"/>
    <property type="match status" value="1"/>
</dbReference>
<dbReference type="InterPro" id="IPR000924">
    <property type="entry name" value="Glu/Gln-tRNA-synth"/>
</dbReference>
<gene>
    <name evidence="10 13" type="primary">gltX</name>
    <name evidence="13" type="ORF">X474_04625</name>
</gene>
<dbReference type="InterPro" id="IPR001412">
    <property type="entry name" value="aa-tRNA-synth_I_CS"/>
</dbReference>
<keyword evidence="8 10" id="KW-0648">Protein biosynthesis</keyword>
<dbReference type="PANTHER" id="PTHR43311:SF2">
    <property type="entry name" value="GLUTAMATE--TRNA LIGASE, MITOCHONDRIAL-RELATED"/>
    <property type="match status" value="1"/>
</dbReference>
<dbReference type="PATRIC" id="fig|1429043.3.peg.986"/>
<dbReference type="GO" id="GO:0008270">
    <property type="term" value="F:zinc ion binding"/>
    <property type="evidence" value="ECO:0007669"/>
    <property type="project" value="InterPro"/>
</dbReference>
<evidence type="ECO:0000256" key="1">
    <source>
        <dbReference type="ARBA" id="ARBA00004496"/>
    </source>
</evidence>
<accession>A0A0D2HXP0</accession>
<comment type="subunit">
    <text evidence="3 10">Monomer.</text>
</comment>
<feature type="binding site" evidence="10">
    <location>
        <position position="236"/>
    </location>
    <ligand>
        <name>ATP</name>
        <dbReference type="ChEBI" id="CHEBI:30616"/>
    </ligand>
</feature>
<dbReference type="GO" id="GO:0006424">
    <property type="term" value="P:glutamyl-tRNA aminoacylation"/>
    <property type="evidence" value="ECO:0007669"/>
    <property type="project" value="UniProtKB-UniRule"/>
</dbReference>
<dbReference type="InParanoid" id="A0A0D2HXP0"/>
<dbReference type="FunFam" id="3.40.50.620:FF:000007">
    <property type="entry name" value="Glutamate--tRNA ligase"/>
    <property type="match status" value="1"/>
</dbReference>
<dbReference type="Gene3D" id="3.40.50.620">
    <property type="entry name" value="HUPs"/>
    <property type="match status" value="1"/>
</dbReference>
<keyword evidence="6 10" id="KW-0547">Nucleotide-binding</keyword>
<dbReference type="CDD" id="cd00808">
    <property type="entry name" value="GluRS_core"/>
    <property type="match status" value="1"/>
</dbReference>
<dbReference type="InterPro" id="IPR045462">
    <property type="entry name" value="aa-tRNA-synth_I_cd-bd"/>
</dbReference>
<keyword evidence="7 10" id="KW-0067">ATP-binding</keyword>
<evidence type="ECO:0000256" key="6">
    <source>
        <dbReference type="ARBA" id="ARBA00022741"/>
    </source>
</evidence>
<comment type="caution">
    <text evidence="10">Lacks conserved residue(s) required for the propagation of feature annotation.</text>
</comment>
<dbReference type="STRING" id="1429043.X474_04625"/>
<dbReference type="GO" id="GO:0005829">
    <property type="term" value="C:cytosol"/>
    <property type="evidence" value="ECO:0007669"/>
    <property type="project" value="TreeGrafter"/>
</dbReference>
<evidence type="ECO:0000256" key="5">
    <source>
        <dbReference type="ARBA" id="ARBA00022598"/>
    </source>
</evidence>
<evidence type="ECO:0000256" key="2">
    <source>
        <dbReference type="ARBA" id="ARBA00007894"/>
    </source>
</evidence>
<proteinExistence type="inferred from homology"/>
<feature type="short sequence motif" description="'HIGH' region" evidence="10">
    <location>
        <begin position="7"/>
        <end position="17"/>
    </location>
</feature>
<evidence type="ECO:0000256" key="3">
    <source>
        <dbReference type="ARBA" id="ARBA00011245"/>
    </source>
</evidence>
<dbReference type="GO" id="GO:0000049">
    <property type="term" value="F:tRNA binding"/>
    <property type="evidence" value="ECO:0007669"/>
    <property type="project" value="InterPro"/>
</dbReference>
<dbReference type="EC" id="6.1.1.17" evidence="10"/>
<dbReference type="PANTHER" id="PTHR43311">
    <property type="entry name" value="GLUTAMATE--TRNA LIGASE"/>
    <property type="match status" value="1"/>
</dbReference>
<organism evidence="13 14">
    <name type="scientific">Dethiosulfatarculus sandiegensis</name>
    <dbReference type="NCBI Taxonomy" id="1429043"/>
    <lineage>
        <taxon>Bacteria</taxon>
        <taxon>Pseudomonadati</taxon>
        <taxon>Thermodesulfobacteriota</taxon>
        <taxon>Desulfarculia</taxon>
        <taxon>Desulfarculales</taxon>
        <taxon>Desulfarculaceae</taxon>
        <taxon>Dethiosulfatarculus</taxon>
    </lineage>
</organism>
<keyword evidence="4 10" id="KW-0963">Cytoplasm</keyword>
<dbReference type="InterPro" id="IPR004527">
    <property type="entry name" value="Glu-tRNA-ligase_bac/mito"/>
</dbReference>
<dbReference type="PROSITE" id="PS00178">
    <property type="entry name" value="AA_TRNA_LIGASE_I"/>
    <property type="match status" value="1"/>
</dbReference>
<name>A0A0D2HXP0_9BACT</name>
<dbReference type="GO" id="GO:0005524">
    <property type="term" value="F:ATP binding"/>
    <property type="evidence" value="ECO:0007669"/>
    <property type="project" value="UniProtKB-UniRule"/>
</dbReference>
<dbReference type="Proteomes" id="UP000032233">
    <property type="component" value="Unassembled WGS sequence"/>
</dbReference>
<dbReference type="GO" id="GO:0004818">
    <property type="term" value="F:glutamate-tRNA ligase activity"/>
    <property type="evidence" value="ECO:0007669"/>
    <property type="project" value="UniProtKB-UniRule"/>
</dbReference>
<sequence>MRTRFPPSPTGALHLGGARTALFNWLFARNLGGELVFRLEDTDRKRSKEEYTQSIIQAMDWLGMSYDDGPYYQTKRFDRYRQAIDQLLAEGKAYWCHCTPEEVDAKREQAKKEGKKPMYDSTCREKNLGPAPGAVVRFKSPKSGQTVFKDLVKGVISWDNKELDDLVILRSDGTPTYHLAVVVDDIDMKVSHVIRGDDHVANTPRQILLFEALGAPLPQFGHVPMILGPDKTRLSKRHGATSVMEYKTQGFLPEAMVNMLARLGWSHGDQEIFSVEELIKYFGLEHVGKSAAVFDMDKLIHINAHYIQNSDDAYLIELVQPFLADLGIEMDEAKNRILAMALPHLKPRAKTLVELADAASPYLVDMPEMDAKAAKKFMKAQNAPILEKVRELVVTHGANNMEAMEHAFHELAEEMELKLGKVAQPTRVALTGRTFSPGIFEVMDILGQDSTLKRLDRALELCNQA</sequence>
<dbReference type="FunCoup" id="A0A0D2HXP0">
    <property type="interactions" value="584"/>
</dbReference>
<dbReference type="SUPFAM" id="SSF48163">
    <property type="entry name" value="An anticodon-binding domain of class I aminoacyl-tRNA synthetases"/>
    <property type="match status" value="1"/>
</dbReference>
<keyword evidence="5 10" id="KW-0436">Ligase</keyword>
<dbReference type="InterPro" id="IPR008925">
    <property type="entry name" value="aa_tRNA-synth_I_cd-bd_sf"/>
</dbReference>
<dbReference type="Pfam" id="PF00749">
    <property type="entry name" value="tRNA-synt_1c"/>
    <property type="match status" value="1"/>
</dbReference>
<reference evidence="13 14" key="1">
    <citation type="submission" date="2013-11" db="EMBL/GenBank/DDBJ databases">
        <title>Metagenomic analysis of a methanogenic consortium involved in long chain n-alkane degradation.</title>
        <authorList>
            <person name="Davidova I.A."/>
            <person name="Callaghan A.V."/>
            <person name="Wawrik B."/>
            <person name="Pruitt S."/>
            <person name="Marks C."/>
            <person name="Duncan K.E."/>
            <person name="Suflita J.M."/>
        </authorList>
    </citation>
    <scope>NUCLEOTIDE SEQUENCE [LARGE SCALE GENOMIC DNA]</scope>
    <source>
        <strain evidence="13 14">SPR</strain>
    </source>
</reference>
<dbReference type="SUPFAM" id="SSF52374">
    <property type="entry name" value="Nucleotidylyl transferase"/>
    <property type="match status" value="1"/>
</dbReference>
<dbReference type="InterPro" id="IPR020751">
    <property type="entry name" value="aa-tRNA-synth_I_codon-bd_sub2"/>
</dbReference>
<protein>
    <recommendedName>
        <fullName evidence="10">Glutamate--tRNA ligase</fullName>
        <ecNumber evidence="10">6.1.1.17</ecNumber>
    </recommendedName>
    <alternativeName>
        <fullName evidence="10">Glutamyl-tRNA synthetase</fullName>
        <shortName evidence="10">GluRS</shortName>
    </alternativeName>
</protein>
<evidence type="ECO:0000256" key="4">
    <source>
        <dbReference type="ARBA" id="ARBA00022490"/>
    </source>
</evidence>
<comment type="subcellular location">
    <subcellularLocation>
        <location evidence="1 10">Cytoplasm</location>
    </subcellularLocation>
</comment>